<keyword evidence="2" id="KW-1185">Reference proteome</keyword>
<evidence type="ECO:0000313" key="1">
    <source>
        <dbReference type="EMBL" id="ATW23556.1"/>
    </source>
</evidence>
<organism evidence="1 2">
    <name type="scientific">Formimonas warabiya</name>
    <dbReference type="NCBI Taxonomy" id="1761012"/>
    <lineage>
        <taxon>Bacteria</taxon>
        <taxon>Bacillati</taxon>
        <taxon>Bacillota</taxon>
        <taxon>Clostridia</taxon>
        <taxon>Eubacteriales</taxon>
        <taxon>Peptococcaceae</taxon>
        <taxon>Candidatus Formimonas</taxon>
    </lineage>
</organism>
<dbReference type="EMBL" id="CP017634">
    <property type="protein sequence ID" value="ATW23556.1"/>
    <property type="molecule type" value="Genomic_DNA"/>
</dbReference>
<dbReference type="AlphaFoldDB" id="A0A3G1KM52"/>
<protein>
    <submittedName>
        <fullName evidence="1">Uncharacterized protein</fullName>
    </submittedName>
</protein>
<dbReference type="KEGG" id="fwa:DCMF_00980"/>
<accession>A0A3G1KM52</accession>
<name>A0A3G1KM52_FORW1</name>
<dbReference type="Proteomes" id="UP000323521">
    <property type="component" value="Chromosome"/>
</dbReference>
<evidence type="ECO:0000313" key="2">
    <source>
        <dbReference type="Proteomes" id="UP000323521"/>
    </source>
</evidence>
<sequence>MEYDLDNEGNCFSGPKNMGYFLLDSVYDVLGIGDVLSKHKSMTRIAYDLNGLAKLLVFGRVLNPDSKLETFKGYKGYVFDVTASESLIRFTGRWMH</sequence>
<dbReference type="RefSeq" id="WP_214659005.1">
    <property type="nucleotide sequence ID" value="NZ_CP017634.1"/>
</dbReference>
<proteinExistence type="predicted"/>
<reference evidence="1 2" key="1">
    <citation type="submission" date="2016-10" db="EMBL/GenBank/DDBJ databases">
        <title>Complete Genome Sequence of Peptococcaceae strain DCMF.</title>
        <authorList>
            <person name="Edwards R.J."/>
            <person name="Holland S.I."/>
            <person name="Deshpande N.P."/>
            <person name="Wong Y.K."/>
            <person name="Ertan H."/>
            <person name="Manefield M."/>
            <person name="Russell T.L."/>
            <person name="Lee M.J."/>
        </authorList>
    </citation>
    <scope>NUCLEOTIDE SEQUENCE [LARGE SCALE GENOMIC DNA]</scope>
    <source>
        <strain evidence="1 2">DCMF</strain>
    </source>
</reference>
<gene>
    <name evidence="1" type="ORF">DCMF_00980</name>
</gene>